<keyword evidence="4" id="KW-0482">Metalloprotease</keyword>
<keyword evidence="2" id="KW-0645">Protease</keyword>
<evidence type="ECO:0000313" key="6">
    <source>
        <dbReference type="RefSeq" id="XP_060051819.1"/>
    </source>
</evidence>
<organism evidence="5 6">
    <name type="scientific">Erinaceus europaeus</name>
    <name type="common">Western European hedgehog</name>
    <dbReference type="NCBI Taxonomy" id="9365"/>
    <lineage>
        <taxon>Eukaryota</taxon>
        <taxon>Metazoa</taxon>
        <taxon>Chordata</taxon>
        <taxon>Craniata</taxon>
        <taxon>Vertebrata</taxon>
        <taxon>Euteleostomi</taxon>
        <taxon>Mammalia</taxon>
        <taxon>Eutheria</taxon>
        <taxon>Laurasiatheria</taxon>
        <taxon>Eulipotyphla</taxon>
        <taxon>Erinaceidae</taxon>
        <taxon>Erinaceinae</taxon>
        <taxon>Erinaceus</taxon>
    </lineage>
</organism>
<dbReference type="GO" id="GO:0004180">
    <property type="term" value="F:carboxypeptidase activity"/>
    <property type="evidence" value="ECO:0007669"/>
    <property type="project" value="UniProtKB-KW"/>
</dbReference>
<dbReference type="PANTHER" id="PTHR31817:SF3">
    <property type="entry name" value="TYROSINE CARBOXYPEPTIDASE MATCAP2-RELATED"/>
    <property type="match status" value="1"/>
</dbReference>
<evidence type="ECO:0000256" key="2">
    <source>
        <dbReference type="ARBA" id="ARBA00022670"/>
    </source>
</evidence>
<dbReference type="InterPro" id="IPR012548">
    <property type="entry name" value="MATCAP"/>
</dbReference>
<dbReference type="PANTHER" id="PTHR31817">
    <property type="match status" value="1"/>
</dbReference>
<protein>
    <submittedName>
        <fullName evidence="6">Tyrosine carboxypeptidase MATCAP2</fullName>
    </submittedName>
</protein>
<evidence type="ECO:0000256" key="3">
    <source>
        <dbReference type="ARBA" id="ARBA00022801"/>
    </source>
</evidence>
<dbReference type="GeneID" id="132539850"/>
<reference evidence="6" key="1">
    <citation type="submission" date="2025-08" db="UniProtKB">
        <authorList>
            <consortium name="RefSeq"/>
        </authorList>
    </citation>
    <scope>IDENTIFICATION</scope>
</reference>
<name>A0ABM3XSM9_ERIEU</name>
<evidence type="ECO:0000256" key="4">
    <source>
        <dbReference type="ARBA" id="ARBA00023049"/>
    </source>
</evidence>
<evidence type="ECO:0000313" key="5">
    <source>
        <dbReference type="Proteomes" id="UP001652624"/>
    </source>
</evidence>
<evidence type="ECO:0000256" key="1">
    <source>
        <dbReference type="ARBA" id="ARBA00001947"/>
    </source>
</evidence>
<dbReference type="Proteomes" id="UP001652624">
    <property type="component" value="Chromosome 8"/>
</dbReference>
<comment type="cofactor">
    <cofactor evidence="1">
        <name>Zn(2+)</name>
        <dbReference type="ChEBI" id="CHEBI:29105"/>
    </cofactor>
</comment>
<keyword evidence="3" id="KW-0378">Hydrolase</keyword>
<keyword evidence="5" id="KW-1185">Reference proteome</keyword>
<accession>A0ABM3XSM9</accession>
<sequence length="104" mass="12455">MAEPHAEKSQRRFQRRNRCWQSSYPSAGLQSRLKGRCRSYYELWATQRNIEVSYEDVDRLKGLAATENTRVPHFLQDYDRYMEQLDKIMGVNELSDRELQELIP</sequence>
<proteinExistence type="predicted"/>
<keyword evidence="6" id="KW-0121">Carboxypeptidase</keyword>
<gene>
    <name evidence="6" type="primary">LOC132539850</name>
</gene>
<dbReference type="RefSeq" id="XP_060051819.1">
    <property type="nucleotide sequence ID" value="XM_060195836.1"/>
</dbReference>